<evidence type="ECO:0000259" key="10">
    <source>
        <dbReference type="PROSITE" id="PS00623"/>
    </source>
</evidence>
<accession>A0ABR1IZU1</accession>
<dbReference type="SUPFAM" id="SSF54373">
    <property type="entry name" value="FAD-linked reductases, C-terminal domain"/>
    <property type="match status" value="1"/>
</dbReference>
<evidence type="ECO:0000256" key="8">
    <source>
        <dbReference type="RuleBase" id="RU003968"/>
    </source>
</evidence>
<keyword evidence="7" id="KW-0325">Glycoprotein</keyword>
<evidence type="ECO:0000256" key="3">
    <source>
        <dbReference type="ARBA" id="ARBA00022630"/>
    </source>
</evidence>
<dbReference type="Gene3D" id="3.50.50.60">
    <property type="entry name" value="FAD/NAD(P)-binding domain"/>
    <property type="match status" value="1"/>
</dbReference>
<dbReference type="InterPro" id="IPR012132">
    <property type="entry name" value="GMC_OxRdtase"/>
</dbReference>
<keyword evidence="6" id="KW-0560">Oxidoreductase</keyword>
<dbReference type="EMBL" id="JBANRG010000047">
    <property type="protein sequence ID" value="KAK7445488.1"/>
    <property type="molecule type" value="Genomic_DNA"/>
</dbReference>
<keyword evidence="3 8" id="KW-0285">Flavoprotein</keyword>
<dbReference type="InterPro" id="IPR036188">
    <property type="entry name" value="FAD/NAD-bd_sf"/>
</dbReference>
<evidence type="ECO:0000256" key="6">
    <source>
        <dbReference type="ARBA" id="ARBA00023002"/>
    </source>
</evidence>
<comment type="similarity">
    <text evidence="2 8">Belongs to the GMC oxidoreductase family.</text>
</comment>
<feature type="domain" description="Glucose-methanol-choline oxidoreductase N-terminal" evidence="11">
    <location>
        <begin position="326"/>
        <end position="340"/>
    </location>
</feature>
<evidence type="ECO:0000256" key="5">
    <source>
        <dbReference type="ARBA" id="ARBA00022827"/>
    </source>
</evidence>
<comment type="cofactor">
    <cofactor evidence="1">
        <name>FAD</name>
        <dbReference type="ChEBI" id="CHEBI:57692"/>
    </cofactor>
</comment>
<evidence type="ECO:0000256" key="9">
    <source>
        <dbReference type="SAM" id="SignalP"/>
    </source>
</evidence>
<evidence type="ECO:0000313" key="12">
    <source>
        <dbReference type="EMBL" id="KAK7445488.1"/>
    </source>
</evidence>
<comment type="caution">
    <text evidence="12">The sequence shown here is derived from an EMBL/GenBank/DDBJ whole genome shotgun (WGS) entry which is preliminary data.</text>
</comment>
<dbReference type="SUPFAM" id="SSF51905">
    <property type="entry name" value="FAD/NAD(P)-binding domain"/>
    <property type="match status" value="1"/>
</dbReference>
<evidence type="ECO:0000256" key="2">
    <source>
        <dbReference type="ARBA" id="ARBA00010790"/>
    </source>
</evidence>
<organism evidence="12 13">
    <name type="scientific">Marasmiellus scandens</name>
    <dbReference type="NCBI Taxonomy" id="2682957"/>
    <lineage>
        <taxon>Eukaryota</taxon>
        <taxon>Fungi</taxon>
        <taxon>Dikarya</taxon>
        <taxon>Basidiomycota</taxon>
        <taxon>Agaricomycotina</taxon>
        <taxon>Agaricomycetes</taxon>
        <taxon>Agaricomycetidae</taxon>
        <taxon>Agaricales</taxon>
        <taxon>Marasmiineae</taxon>
        <taxon>Omphalotaceae</taxon>
        <taxon>Marasmiellus</taxon>
    </lineage>
</organism>
<keyword evidence="5 8" id="KW-0274">FAD</keyword>
<dbReference type="PANTHER" id="PTHR11552:SF201">
    <property type="entry name" value="GLUCOSE-METHANOL-CHOLINE OXIDOREDUCTASE N-TERMINAL DOMAIN-CONTAINING PROTEIN"/>
    <property type="match status" value="1"/>
</dbReference>
<feature type="chain" id="PRO_5047523266" description="Glucose-methanol-choline oxidoreductase N-terminal domain-containing protein" evidence="9">
    <location>
        <begin position="22"/>
        <end position="646"/>
    </location>
</feature>
<reference evidence="12 13" key="1">
    <citation type="submission" date="2024-01" db="EMBL/GenBank/DDBJ databases">
        <title>A draft genome for the cacao thread blight pathogen Marasmiellus scandens.</title>
        <authorList>
            <person name="Baruah I.K."/>
            <person name="Leung J."/>
            <person name="Bukari Y."/>
            <person name="Amoako-Attah I."/>
            <person name="Meinhardt L.W."/>
            <person name="Bailey B.A."/>
            <person name="Cohen S.P."/>
        </authorList>
    </citation>
    <scope>NUCLEOTIDE SEQUENCE [LARGE SCALE GENOMIC DNA]</scope>
    <source>
        <strain evidence="12 13">GH-19</strain>
    </source>
</reference>
<dbReference type="Gene3D" id="3.30.560.10">
    <property type="entry name" value="Glucose Oxidase, domain 3"/>
    <property type="match status" value="1"/>
</dbReference>
<gene>
    <name evidence="12" type="ORF">VKT23_014905</name>
</gene>
<sequence length="646" mass="69948">MSLLFSIVLLASSRFFGLSAAFPPPDNCDDLPFPPSEADIQGFLSNDFDFIVVGGGTAGITIGARLAEAGNIVGVIEAGPFHRVDDLVDIPGLWQRNYGNGSYDWNFEMAPQVHANNRSVAMPRGRMLGGSSAINGMAWNRASIAEYDAWQTFALENEWSWDGLLPFFTKSENVSTVTPDPFPGITEEQREAAAMNFPNIAGISGPLDASHQIWYPDTMEPYVKALNSMGILTNADAQGGNTSGVYNTLSAIRRPDSKRSYSARQYYCQGVGGSNIHVITGATVSRIHFSGAPDRDGNIIANGVEFIVEDQSFAVNATREIIVSAGPVKSSQVLELSGIGNPEILSQFGIETVVELPGVGENFQEHVWAGVQWELVDGVTTFDILNNNVTFAEAALAEYRTQGTGPYSATDAALTFVWNQDVSGAKRQEELLTLFDQVVDQAPSNSLRALQYPIQRKWFAEGTVRSQEVIQLSMGAFDVEEGKSYVFALGGSIHPLARGTLVSFKISSVHIRSADPLDQPNIDPNFLGTEFDIQLNLDNVKFIQTIGRQAPFSNLIARQTHPSPDQQSDEQLLEWIRSTASSGGHLIGSNAMAPRENQGVVDSSLKVYGTTNLRVIDASIFPLPIGHTQATVYAIAEKAAGFILGN</sequence>
<dbReference type="PROSITE" id="PS00624">
    <property type="entry name" value="GMC_OXRED_2"/>
    <property type="match status" value="1"/>
</dbReference>
<dbReference type="InterPro" id="IPR000172">
    <property type="entry name" value="GMC_OxRdtase_N"/>
</dbReference>
<proteinExistence type="inferred from homology"/>
<evidence type="ECO:0000256" key="7">
    <source>
        <dbReference type="ARBA" id="ARBA00023180"/>
    </source>
</evidence>
<dbReference type="Pfam" id="PF00732">
    <property type="entry name" value="GMC_oxred_N"/>
    <property type="match status" value="1"/>
</dbReference>
<evidence type="ECO:0000256" key="1">
    <source>
        <dbReference type="ARBA" id="ARBA00001974"/>
    </source>
</evidence>
<keyword evidence="13" id="KW-1185">Reference proteome</keyword>
<protein>
    <recommendedName>
        <fullName evidence="10 11">Glucose-methanol-choline oxidoreductase N-terminal domain-containing protein</fullName>
    </recommendedName>
</protein>
<dbReference type="Pfam" id="PF05199">
    <property type="entry name" value="GMC_oxred_C"/>
    <property type="match status" value="1"/>
</dbReference>
<dbReference type="PROSITE" id="PS00623">
    <property type="entry name" value="GMC_OXRED_1"/>
    <property type="match status" value="1"/>
</dbReference>
<name>A0ABR1IZU1_9AGAR</name>
<evidence type="ECO:0000259" key="11">
    <source>
        <dbReference type="PROSITE" id="PS00624"/>
    </source>
</evidence>
<evidence type="ECO:0000256" key="4">
    <source>
        <dbReference type="ARBA" id="ARBA00022729"/>
    </source>
</evidence>
<feature type="domain" description="Glucose-methanol-choline oxidoreductase N-terminal" evidence="10">
    <location>
        <begin position="125"/>
        <end position="148"/>
    </location>
</feature>
<dbReference type="PIRSF" id="PIRSF000137">
    <property type="entry name" value="Alcohol_oxidase"/>
    <property type="match status" value="1"/>
</dbReference>
<dbReference type="PANTHER" id="PTHR11552">
    <property type="entry name" value="GLUCOSE-METHANOL-CHOLINE GMC OXIDOREDUCTASE"/>
    <property type="match status" value="1"/>
</dbReference>
<evidence type="ECO:0000313" key="13">
    <source>
        <dbReference type="Proteomes" id="UP001498398"/>
    </source>
</evidence>
<dbReference type="Proteomes" id="UP001498398">
    <property type="component" value="Unassembled WGS sequence"/>
</dbReference>
<keyword evidence="4 9" id="KW-0732">Signal</keyword>
<feature type="signal peptide" evidence="9">
    <location>
        <begin position="1"/>
        <end position="21"/>
    </location>
</feature>
<dbReference type="InterPro" id="IPR007867">
    <property type="entry name" value="GMC_OxRtase_C"/>
</dbReference>